<organism evidence="9 10">
    <name type="scientific">Amylocarpus encephaloides</name>
    <dbReference type="NCBI Taxonomy" id="45428"/>
    <lineage>
        <taxon>Eukaryota</taxon>
        <taxon>Fungi</taxon>
        <taxon>Dikarya</taxon>
        <taxon>Ascomycota</taxon>
        <taxon>Pezizomycotina</taxon>
        <taxon>Leotiomycetes</taxon>
        <taxon>Helotiales</taxon>
        <taxon>Helotiales incertae sedis</taxon>
        <taxon>Amylocarpus</taxon>
    </lineage>
</organism>
<dbReference type="Proteomes" id="UP000824998">
    <property type="component" value="Unassembled WGS sequence"/>
</dbReference>
<reference evidence="9" key="1">
    <citation type="journal article" date="2021" name="IMA Fungus">
        <title>Genomic characterization of three marine fungi, including Emericellopsis atlantica sp. nov. with signatures of a generalist lifestyle and marine biomass degradation.</title>
        <authorList>
            <person name="Hagestad O.C."/>
            <person name="Hou L."/>
            <person name="Andersen J.H."/>
            <person name="Hansen E.H."/>
            <person name="Altermark B."/>
            <person name="Li C."/>
            <person name="Kuhnert E."/>
            <person name="Cox R.J."/>
            <person name="Crous P.W."/>
            <person name="Spatafora J.W."/>
            <person name="Lail K."/>
            <person name="Amirebrahimi M."/>
            <person name="Lipzen A."/>
            <person name="Pangilinan J."/>
            <person name="Andreopoulos W."/>
            <person name="Hayes R.D."/>
            <person name="Ng V."/>
            <person name="Grigoriev I.V."/>
            <person name="Jackson S.A."/>
            <person name="Sutton T.D.S."/>
            <person name="Dobson A.D.W."/>
            <person name="Rama T."/>
        </authorList>
    </citation>
    <scope>NUCLEOTIDE SEQUENCE</scope>
    <source>
        <strain evidence="9">TRa018bII</strain>
    </source>
</reference>
<evidence type="ECO:0000313" key="9">
    <source>
        <dbReference type="EMBL" id="KAG9233543.1"/>
    </source>
</evidence>
<comment type="function">
    <text evidence="7">Component of the EKC/KEOPS complex that is required for the formation of a threonylcarbamoyl group on adenosine at position 37 (t(6)A37) in tRNAs that read codons beginning with adenine. The complex is probably involved in the transfer of the threonylcarbamoyl moiety of threonylcarbamoyl-AMP (TC-AMP) to the N6 group of A37. CGI121 acts as an allosteric effector that regulates the t(6)A activity of the complex. The EKC/KEOPS complex also promotes both telomere uncapping and telomere elongation. The complex is required for efficient recruitment of transcriptional coactivators. CGI121 is not required for tRNA modification.</text>
</comment>
<dbReference type="GO" id="GO:0000408">
    <property type="term" value="C:EKC/KEOPS complex"/>
    <property type="evidence" value="ECO:0007669"/>
    <property type="project" value="TreeGrafter"/>
</dbReference>
<evidence type="ECO:0000256" key="7">
    <source>
        <dbReference type="ARBA" id="ARBA00025043"/>
    </source>
</evidence>
<evidence type="ECO:0000256" key="6">
    <source>
        <dbReference type="ARBA" id="ARBA00023242"/>
    </source>
</evidence>
<keyword evidence="5" id="KW-0819">tRNA processing</keyword>
<sequence>MALLETIQLEHLPQCHKVHIALYRDVKNAAFLHDQLLAGNASFEYALIDASVIVSKIHALAAAYRAVNDMLSDRLRSRNVHSEIVFSLSPNNNIAESFRRFGITPSTTSLLLIKITTDPSLSASDIASHLTTSIEGEALPFTDESIENVTDLARVRKIYKLNAGGGAKGKGGKGGKGGVNNVTSRVDERKELEVAVLGAIALRGATN</sequence>
<dbReference type="GO" id="GO:0016301">
    <property type="term" value="F:kinase activity"/>
    <property type="evidence" value="ECO:0007669"/>
    <property type="project" value="UniProtKB-KW"/>
</dbReference>
<dbReference type="SUPFAM" id="SSF143870">
    <property type="entry name" value="PF0523-like"/>
    <property type="match status" value="1"/>
</dbReference>
<evidence type="ECO:0000256" key="5">
    <source>
        <dbReference type="ARBA" id="ARBA00022694"/>
    </source>
</evidence>
<keyword evidence="6 8" id="KW-0539">Nucleus</keyword>
<dbReference type="PANTHER" id="PTHR15840:SF10">
    <property type="entry name" value="EKC_KEOPS COMPLEX SUBUNIT TPRKB"/>
    <property type="match status" value="1"/>
</dbReference>
<keyword evidence="9" id="KW-0808">Transferase</keyword>
<dbReference type="GO" id="GO:0005829">
    <property type="term" value="C:cytosol"/>
    <property type="evidence" value="ECO:0007669"/>
    <property type="project" value="TreeGrafter"/>
</dbReference>
<dbReference type="Gene3D" id="3.30.2380.10">
    <property type="entry name" value="CGI121/TPRKB"/>
    <property type="match status" value="1"/>
</dbReference>
<comment type="caution">
    <text evidence="9">The sequence shown here is derived from an EMBL/GenBank/DDBJ whole genome shotgun (WGS) entry which is preliminary data.</text>
</comment>
<evidence type="ECO:0000313" key="10">
    <source>
        <dbReference type="Proteomes" id="UP000824998"/>
    </source>
</evidence>
<evidence type="ECO:0000256" key="1">
    <source>
        <dbReference type="ARBA" id="ARBA00004123"/>
    </source>
</evidence>
<comment type="subcellular location">
    <subcellularLocation>
        <location evidence="1">Nucleus</location>
    </subcellularLocation>
</comment>
<name>A0A9P7YGN2_9HELO</name>
<protein>
    <recommendedName>
        <fullName evidence="4">EKC/KEOPS complex subunit CGI121</fullName>
    </recommendedName>
    <alternativeName>
        <fullName evidence="3">EKC/KEOPS complex subunit cgi121</fullName>
    </alternativeName>
</protein>
<dbReference type="GO" id="GO:0005634">
    <property type="term" value="C:nucleus"/>
    <property type="evidence" value="ECO:0007669"/>
    <property type="project" value="UniProtKB-SubCell"/>
</dbReference>
<comment type="similarity">
    <text evidence="2 8">Belongs to the CGI121/TPRKB family.</text>
</comment>
<dbReference type="Pfam" id="PF08617">
    <property type="entry name" value="CGI-121"/>
    <property type="match status" value="1"/>
</dbReference>
<evidence type="ECO:0000256" key="4">
    <source>
        <dbReference type="ARBA" id="ARBA00016009"/>
    </source>
</evidence>
<dbReference type="InterPro" id="IPR036504">
    <property type="entry name" value="CGI121/TPRKB_sf"/>
</dbReference>
<dbReference type="AlphaFoldDB" id="A0A9P7YGN2"/>
<gene>
    <name evidence="9" type="ORF">BJ875DRAFT_511847</name>
</gene>
<accession>A0A9P7YGN2</accession>
<proteinExistence type="inferred from homology"/>
<dbReference type="InterPro" id="IPR013926">
    <property type="entry name" value="CGI121/TPRKB"/>
</dbReference>
<keyword evidence="10" id="KW-1185">Reference proteome</keyword>
<dbReference type="PANTHER" id="PTHR15840">
    <property type="entry name" value="CGI-121 FAMILY MEMBER"/>
    <property type="match status" value="1"/>
</dbReference>
<dbReference type="GO" id="GO:0002949">
    <property type="term" value="P:tRNA threonylcarbamoyladenosine modification"/>
    <property type="evidence" value="ECO:0007669"/>
    <property type="project" value="TreeGrafter"/>
</dbReference>
<keyword evidence="9" id="KW-0418">Kinase</keyword>
<evidence type="ECO:0000256" key="3">
    <source>
        <dbReference type="ARBA" id="ARBA00015316"/>
    </source>
</evidence>
<evidence type="ECO:0000256" key="8">
    <source>
        <dbReference type="RuleBase" id="RU004398"/>
    </source>
</evidence>
<dbReference type="OrthoDB" id="329139at2759"/>
<evidence type="ECO:0000256" key="2">
    <source>
        <dbReference type="ARBA" id="ARBA00005546"/>
    </source>
</evidence>
<dbReference type="EMBL" id="MU251496">
    <property type="protein sequence ID" value="KAG9233543.1"/>
    <property type="molecule type" value="Genomic_DNA"/>
</dbReference>